<keyword evidence="1" id="KW-0812">Transmembrane</keyword>
<organism evidence="2 3">
    <name type="scientific">Ceriporiopsis subvermispora (strain B)</name>
    <name type="common">White-rot fungus</name>
    <name type="synonym">Gelatoporia subvermispora</name>
    <dbReference type="NCBI Taxonomy" id="914234"/>
    <lineage>
        <taxon>Eukaryota</taxon>
        <taxon>Fungi</taxon>
        <taxon>Dikarya</taxon>
        <taxon>Basidiomycota</taxon>
        <taxon>Agaricomycotina</taxon>
        <taxon>Agaricomycetes</taxon>
        <taxon>Polyporales</taxon>
        <taxon>Gelatoporiaceae</taxon>
        <taxon>Gelatoporia</taxon>
    </lineage>
</organism>
<dbReference type="AlphaFoldDB" id="M2P774"/>
<dbReference type="Proteomes" id="UP000016930">
    <property type="component" value="Unassembled WGS sequence"/>
</dbReference>
<reference evidence="2 3" key="1">
    <citation type="journal article" date="2012" name="Proc. Natl. Acad. Sci. U.S.A.">
        <title>Comparative genomics of Ceriporiopsis subvermispora and Phanerochaete chrysosporium provide insight into selective ligninolysis.</title>
        <authorList>
            <person name="Fernandez-Fueyo E."/>
            <person name="Ruiz-Duenas F.J."/>
            <person name="Ferreira P."/>
            <person name="Floudas D."/>
            <person name="Hibbett D.S."/>
            <person name="Canessa P."/>
            <person name="Larrondo L.F."/>
            <person name="James T.Y."/>
            <person name="Seelenfreund D."/>
            <person name="Lobos S."/>
            <person name="Polanco R."/>
            <person name="Tello M."/>
            <person name="Honda Y."/>
            <person name="Watanabe T."/>
            <person name="Watanabe T."/>
            <person name="Ryu J.S."/>
            <person name="Kubicek C.P."/>
            <person name="Schmoll M."/>
            <person name="Gaskell J."/>
            <person name="Hammel K.E."/>
            <person name="St John F.J."/>
            <person name="Vanden Wymelenberg A."/>
            <person name="Sabat G."/>
            <person name="Splinter BonDurant S."/>
            <person name="Syed K."/>
            <person name="Yadav J.S."/>
            <person name="Doddapaneni H."/>
            <person name="Subramanian V."/>
            <person name="Lavin J.L."/>
            <person name="Oguiza J.A."/>
            <person name="Perez G."/>
            <person name="Pisabarro A.G."/>
            <person name="Ramirez L."/>
            <person name="Santoyo F."/>
            <person name="Master E."/>
            <person name="Coutinho P.M."/>
            <person name="Henrissat B."/>
            <person name="Lombard V."/>
            <person name="Magnuson J.K."/>
            <person name="Kuees U."/>
            <person name="Hori C."/>
            <person name="Igarashi K."/>
            <person name="Samejima M."/>
            <person name="Held B.W."/>
            <person name="Barry K.W."/>
            <person name="LaButti K.M."/>
            <person name="Lapidus A."/>
            <person name="Lindquist E.A."/>
            <person name="Lucas S.M."/>
            <person name="Riley R."/>
            <person name="Salamov A.A."/>
            <person name="Hoffmeister D."/>
            <person name="Schwenk D."/>
            <person name="Hadar Y."/>
            <person name="Yarden O."/>
            <person name="de Vries R.P."/>
            <person name="Wiebenga A."/>
            <person name="Stenlid J."/>
            <person name="Eastwood D."/>
            <person name="Grigoriev I.V."/>
            <person name="Berka R.M."/>
            <person name="Blanchette R.A."/>
            <person name="Kersten P."/>
            <person name="Martinez A.T."/>
            <person name="Vicuna R."/>
            <person name="Cullen D."/>
        </authorList>
    </citation>
    <scope>NUCLEOTIDE SEQUENCE [LARGE SCALE GENOMIC DNA]</scope>
    <source>
        <strain evidence="2 3">B</strain>
    </source>
</reference>
<keyword evidence="1" id="KW-1133">Transmembrane helix</keyword>
<feature type="transmembrane region" description="Helical" evidence="1">
    <location>
        <begin position="75"/>
        <end position="97"/>
    </location>
</feature>
<accession>M2P774</accession>
<evidence type="ECO:0000313" key="3">
    <source>
        <dbReference type="Proteomes" id="UP000016930"/>
    </source>
</evidence>
<evidence type="ECO:0000256" key="1">
    <source>
        <dbReference type="SAM" id="Phobius"/>
    </source>
</evidence>
<name>M2P774_CERS8</name>
<keyword evidence="1" id="KW-0472">Membrane</keyword>
<sequence>MDKKTVEPDHSHICRQSVQYLTTGCNYSISINTGDQQHHRCRIWAAVSNAPSLIFFATWAAFCALRAYSMSNCKVIYATVVLCFGLVPFGVNLYPVVMQIEASSSNSELGCTLDWTPSAVSRDLVTAASRGSVIICDVMVLYVTLKNTWTSYFNSNVPSPVQSSLRSLLVRN</sequence>
<feature type="transmembrane region" description="Helical" evidence="1">
    <location>
        <begin position="43"/>
        <end position="68"/>
    </location>
</feature>
<feature type="non-terminal residue" evidence="2">
    <location>
        <position position="1"/>
    </location>
</feature>
<gene>
    <name evidence="2" type="ORF">CERSUDRAFT_120052</name>
</gene>
<proteinExistence type="predicted"/>
<dbReference type="HOGENOM" id="CLU_1558953_0_0_1"/>
<protein>
    <submittedName>
        <fullName evidence="2">Uncharacterized protein</fullName>
    </submittedName>
</protein>
<keyword evidence="3" id="KW-1185">Reference proteome</keyword>
<dbReference type="EMBL" id="KB445822">
    <property type="protein sequence ID" value="EMD31194.1"/>
    <property type="molecule type" value="Genomic_DNA"/>
</dbReference>
<evidence type="ECO:0000313" key="2">
    <source>
        <dbReference type="EMBL" id="EMD31194.1"/>
    </source>
</evidence>